<sequence length="115" mass="11914">MIKKKAASGVLASVMIAGSIATATPAQAAPVPAPAPSGCSTGIDAGTKGSYVRARCLYGKGWYWVKASCLRPDGSGLRHTVTGDTQAVGGGLIWSTYYPCRYPRNVSVQTLSFDS</sequence>
<protein>
    <submittedName>
        <fullName evidence="2">Uncharacterized protein</fullName>
    </submittedName>
</protein>
<feature type="chain" id="PRO_5017341436" evidence="1">
    <location>
        <begin position="29"/>
        <end position="115"/>
    </location>
</feature>
<proteinExistence type="predicted"/>
<evidence type="ECO:0000313" key="3">
    <source>
        <dbReference type="Proteomes" id="UP000243799"/>
    </source>
</evidence>
<name>A0A1I0WLR6_9PSEU</name>
<keyword evidence="1" id="KW-0732">Signal</keyword>
<feature type="signal peptide" evidence="1">
    <location>
        <begin position="1"/>
        <end position="28"/>
    </location>
</feature>
<dbReference type="STRING" id="490629.SAMN05216266_10266"/>
<organism evidence="2 3">
    <name type="scientific">Amycolatopsis marina</name>
    <dbReference type="NCBI Taxonomy" id="490629"/>
    <lineage>
        <taxon>Bacteria</taxon>
        <taxon>Bacillati</taxon>
        <taxon>Actinomycetota</taxon>
        <taxon>Actinomycetes</taxon>
        <taxon>Pseudonocardiales</taxon>
        <taxon>Pseudonocardiaceae</taxon>
        <taxon>Amycolatopsis</taxon>
    </lineage>
</organism>
<dbReference type="EMBL" id="FOKG01000002">
    <property type="protein sequence ID" value="SFA89692.1"/>
    <property type="molecule type" value="Genomic_DNA"/>
</dbReference>
<evidence type="ECO:0000313" key="2">
    <source>
        <dbReference type="EMBL" id="SFA89692.1"/>
    </source>
</evidence>
<reference evidence="3" key="1">
    <citation type="submission" date="2016-10" db="EMBL/GenBank/DDBJ databases">
        <authorList>
            <person name="Varghese N."/>
            <person name="Submissions S."/>
        </authorList>
    </citation>
    <scope>NUCLEOTIDE SEQUENCE [LARGE SCALE GENOMIC DNA]</scope>
    <source>
        <strain evidence="3">CGMCC 4.3568</strain>
    </source>
</reference>
<dbReference type="Proteomes" id="UP000243799">
    <property type="component" value="Unassembled WGS sequence"/>
</dbReference>
<dbReference type="AlphaFoldDB" id="A0A1I0WLR6"/>
<gene>
    <name evidence="2" type="ORF">SAMN05216266_10266</name>
</gene>
<evidence type="ECO:0000256" key="1">
    <source>
        <dbReference type="SAM" id="SignalP"/>
    </source>
</evidence>
<dbReference type="RefSeq" id="WP_143101764.1">
    <property type="nucleotide sequence ID" value="NZ_FOKG01000002.1"/>
</dbReference>
<keyword evidence="3" id="KW-1185">Reference proteome</keyword>
<accession>A0A1I0WLR6</accession>